<protein>
    <recommendedName>
        <fullName evidence="4">DUF2934 domain-containing protein</fullName>
    </recommendedName>
</protein>
<reference evidence="3" key="1">
    <citation type="submission" date="2019-06" db="EMBL/GenBank/DDBJ databases">
        <title>Whole-Genome Sequence of Bradyrhizobium sp. 3 Strain 65S1MB.</title>
        <authorList>
            <person name="Bromfield E.S.P."/>
            <person name="Cloutier S."/>
            <person name="Nguyen H.D.T."/>
        </authorList>
    </citation>
    <scope>NUCLEOTIDE SEQUENCE [LARGE SCALE GENOMIC DNA]</scope>
    <source>
        <strain evidence="3">65S1MB</strain>
    </source>
</reference>
<dbReference type="Proteomes" id="UP000319298">
    <property type="component" value="Chromosome"/>
</dbReference>
<proteinExistence type="predicted"/>
<dbReference type="EMBL" id="CP041090">
    <property type="protein sequence ID" value="QDF38276.1"/>
    <property type="molecule type" value="Genomic_DNA"/>
</dbReference>
<evidence type="ECO:0000313" key="3">
    <source>
        <dbReference type="Proteomes" id="UP000319298"/>
    </source>
</evidence>
<feature type="region of interest" description="Disordered" evidence="1">
    <location>
        <begin position="1"/>
        <end position="25"/>
    </location>
</feature>
<reference evidence="2 3" key="2">
    <citation type="journal article" date="2020" name="Int. J. Syst. Evol. Microbiol.">
        <title>Description and complete genome sequences of Bradyrhizobium symbiodeficiens sp. nov., a non-symbiotic bacterium associated with legumes native to Canada.</title>
        <authorList>
            <person name="Bromfield E.S.P."/>
            <person name="Cloutier S."/>
            <person name="Nguyen H.D.T."/>
        </authorList>
    </citation>
    <scope>NUCLEOTIDE SEQUENCE [LARGE SCALE GENOMIC DNA]</scope>
    <source>
        <strain evidence="2 3">65S1MB</strain>
    </source>
</reference>
<sequence>MGRPPSKLVTTPPKAAQAKPGGKKASIRSDYFTRAELVALEQSWHLGNPDAGREAFYRWYAEHYFGLSPEKIERAEMERVRQLFRDAKVRAREAGWLDDEDKTAG</sequence>
<name>A0ABX5W4P9_9BRAD</name>
<evidence type="ECO:0000256" key="1">
    <source>
        <dbReference type="SAM" id="MobiDB-lite"/>
    </source>
</evidence>
<dbReference type="RefSeq" id="WP_140479926.1">
    <property type="nucleotide sequence ID" value="NZ_CP041090.2"/>
</dbReference>
<evidence type="ECO:0008006" key="4">
    <source>
        <dbReference type="Google" id="ProtNLM"/>
    </source>
</evidence>
<keyword evidence="3" id="KW-1185">Reference proteome</keyword>
<gene>
    <name evidence="2" type="ORF">FJN17_12250</name>
</gene>
<organism evidence="2 3">
    <name type="scientific">Bradyrhizobium symbiodeficiens</name>
    <dbReference type="NCBI Taxonomy" id="1404367"/>
    <lineage>
        <taxon>Bacteria</taxon>
        <taxon>Pseudomonadati</taxon>
        <taxon>Pseudomonadota</taxon>
        <taxon>Alphaproteobacteria</taxon>
        <taxon>Hyphomicrobiales</taxon>
        <taxon>Nitrobacteraceae</taxon>
        <taxon>Bradyrhizobium</taxon>
    </lineage>
</organism>
<evidence type="ECO:0000313" key="2">
    <source>
        <dbReference type="EMBL" id="QDF38276.1"/>
    </source>
</evidence>
<accession>A0ABX5W4P9</accession>